<feature type="transmembrane region" description="Helical" evidence="1">
    <location>
        <begin position="86"/>
        <end position="107"/>
    </location>
</feature>
<keyword evidence="1" id="KW-0812">Transmembrane</keyword>
<organism evidence="2 3">
    <name type="scientific">Nesidiocoris tenuis</name>
    <dbReference type="NCBI Taxonomy" id="355587"/>
    <lineage>
        <taxon>Eukaryota</taxon>
        <taxon>Metazoa</taxon>
        <taxon>Ecdysozoa</taxon>
        <taxon>Arthropoda</taxon>
        <taxon>Hexapoda</taxon>
        <taxon>Insecta</taxon>
        <taxon>Pterygota</taxon>
        <taxon>Neoptera</taxon>
        <taxon>Paraneoptera</taxon>
        <taxon>Hemiptera</taxon>
        <taxon>Heteroptera</taxon>
        <taxon>Panheteroptera</taxon>
        <taxon>Cimicomorpha</taxon>
        <taxon>Miridae</taxon>
        <taxon>Dicyphina</taxon>
        <taxon>Nesidiocoris</taxon>
    </lineage>
</organism>
<dbReference type="GO" id="GO:0016746">
    <property type="term" value="F:acyltransferase activity"/>
    <property type="evidence" value="ECO:0007669"/>
    <property type="project" value="TreeGrafter"/>
</dbReference>
<proteinExistence type="predicted"/>
<keyword evidence="1" id="KW-0472">Membrane</keyword>
<feature type="non-terminal residue" evidence="2">
    <location>
        <position position="130"/>
    </location>
</feature>
<dbReference type="EMBL" id="CADCXU010003929">
    <property type="protein sequence ID" value="CAA9995680.1"/>
    <property type="molecule type" value="Genomic_DNA"/>
</dbReference>
<dbReference type="PANTHER" id="PTHR13906">
    <property type="entry name" value="PORCUPINE"/>
    <property type="match status" value="1"/>
</dbReference>
<keyword evidence="3" id="KW-1185">Reference proteome</keyword>
<feature type="transmembrane region" description="Helical" evidence="1">
    <location>
        <begin position="45"/>
        <end position="66"/>
    </location>
</feature>
<feature type="transmembrane region" description="Helical" evidence="1">
    <location>
        <begin position="12"/>
        <end position="33"/>
    </location>
</feature>
<sequence>MERHCAAQSFFQLNFVVTQVLALVAAPILRSVLHPSRVSSTSRNGFVLFMGLSLLFYAFGSFRSVLPLRNAFRPSFKRQRHYRARAYWTVPTMLEYFSYMFQFHTLMAGPFVLYGDYTEFISGENLRKFM</sequence>
<name>A0A6H5G087_9HEMI</name>
<dbReference type="GO" id="GO:0030258">
    <property type="term" value="P:lipid modification"/>
    <property type="evidence" value="ECO:0007669"/>
    <property type="project" value="TreeGrafter"/>
</dbReference>
<dbReference type="InterPro" id="IPR049941">
    <property type="entry name" value="LPLAT_7/PORCN-like"/>
</dbReference>
<evidence type="ECO:0000313" key="3">
    <source>
        <dbReference type="Proteomes" id="UP000479000"/>
    </source>
</evidence>
<dbReference type="GO" id="GO:0016020">
    <property type="term" value="C:membrane"/>
    <property type="evidence" value="ECO:0007669"/>
    <property type="project" value="TreeGrafter"/>
</dbReference>
<dbReference type="Proteomes" id="UP000479000">
    <property type="component" value="Unassembled WGS sequence"/>
</dbReference>
<evidence type="ECO:0000313" key="2">
    <source>
        <dbReference type="EMBL" id="CAA9995680.1"/>
    </source>
</evidence>
<gene>
    <name evidence="2" type="ORF">NTEN_LOCUS2471</name>
</gene>
<accession>A0A6H5G087</accession>
<dbReference type="PANTHER" id="PTHR13906:SF4">
    <property type="entry name" value="LYSOPHOSPHOLIPID ACYLTRANSFERASE 6"/>
    <property type="match status" value="1"/>
</dbReference>
<dbReference type="OrthoDB" id="286734at2759"/>
<reference evidence="2 3" key="1">
    <citation type="submission" date="2020-02" db="EMBL/GenBank/DDBJ databases">
        <authorList>
            <person name="Ferguson B K."/>
        </authorList>
    </citation>
    <scope>NUCLEOTIDE SEQUENCE [LARGE SCALE GENOMIC DNA]</scope>
</reference>
<evidence type="ECO:0000256" key="1">
    <source>
        <dbReference type="SAM" id="Phobius"/>
    </source>
</evidence>
<dbReference type="AlphaFoldDB" id="A0A6H5G087"/>
<keyword evidence="1" id="KW-1133">Transmembrane helix</keyword>
<protein>
    <submittedName>
        <fullName evidence="2">Uncharacterized protein</fullName>
    </submittedName>
</protein>